<gene>
    <name evidence="2" type="ORF">AMORRO_LOCUS9587</name>
</gene>
<reference evidence="2" key="1">
    <citation type="submission" date="2021-06" db="EMBL/GenBank/DDBJ databases">
        <authorList>
            <person name="Kallberg Y."/>
            <person name="Tangrot J."/>
            <person name="Rosling A."/>
        </authorList>
    </citation>
    <scope>NUCLEOTIDE SEQUENCE</scope>
    <source>
        <strain evidence="2">CL551</strain>
    </source>
</reference>
<evidence type="ECO:0000313" key="3">
    <source>
        <dbReference type="Proteomes" id="UP000789342"/>
    </source>
</evidence>
<dbReference type="EMBL" id="CAJVPV010009553">
    <property type="protein sequence ID" value="CAG8642623.1"/>
    <property type="molecule type" value="Genomic_DNA"/>
</dbReference>
<dbReference type="Pfam" id="PF20713">
    <property type="entry name" value="DUF6826"/>
    <property type="match status" value="1"/>
</dbReference>
<name>A0A9N9DNT5_9GLOM</name>
<protein>
    <submittedName>
        <fullName evidence="2">18600_t:CDS:1</fullName>
    </submittedName>
</protein>
<evidence type="ECO:0000259" key="1">
    <source>
        <dbReference type="Pfam" id="PF20713"/>
    </source>
</evidence>
<dbReference type="InterPro" id="IPR049229">
    <property type="entry name" value="DUF6826"/>
</dbReference>
<dbReference type="AlphaFoldDB" id="A0A9N9DNT5"/>
<organism evidence="2 3">
    <name type="scientific">Acaulospora morrowiae</name>
    <dbReference type="NCBI Taxonomy" id="94023"/>
    <lineage>
        <taxon>Eukaryota</taxon>
        <taxon>Fungi</taxon>
        <taxon>Fungi incertae sedis</taxon>
        <taxon>Mucoromycota</taxon>
        <taxon>Glomeromycotina</taxon>
        <taxon>Glomeromycetes</taxon>
        <taxon>Diversisporales</taxon>
        <taxon>Acaulosporaceae</taxon>
        <taxon>Acaulospora</taxon>
    </lineage>
</organism>
<keyword evidence="3" id="KW-1185">Reference proteome</keyword>
<proteinExistence type="predicted"/>
<accession>A0A9N9DNT5</accession>
<comment type="caution">
    <text evidence="2">The sequence shown here is derived from an EMBL/GenBank/DDBJ whole genome shotgun (WGS) entry which is preliminary data.</text>
</comment>
<dbReference type="Proteomes" id="UP000789342">
    <property type="component" value="Unassembled WGS sequence"/>
</dbReference>
<evidence type="ECO:0000313" key="2">
    <source>
        <dbReference type="EMBL" id="CAG8642623.1"/>
    </source>
</evidence>
<sequence length="121" mass="13919">MCFATETETEKEHYVKECSTTLNFLFLLTKLPDLKLPEDKLQEYFIGKCKTFQTFKNSKLEVQDSYSIPLLATQKSDFVFIAKGDPLNALHVIAVRKTRTESINLNRVQKNRTLSNKAKGK</sequence>
<feature type="domain" description="DUF6826" evidence="1">
    <location>
        <begin position="38"/>
        <end position="114"/>
    </location>
</feature>